<organism evidence="4 5">
    <name type="scientific">Blautia obeum</name>
    <dbReference type="NCBI Taxonomy" id="40520"/>
    <lineage>
        <taxon>Bacteria</taxon>
        <taxon>Bacillati</taxon>
        <taxon>Bacillota</taxon>
        <taxon>Clostridia</taxon>
        <taxon>Lachnospirales</taxon>
        <taxon>Lachnospiraceae</taxon>
        <taxon>Blautia</taxon>
    </lineage>
</organism>
<evidence type="ECO:0000313" key="4">
    <source>
        <dbReference type="EMBL" id="RHE39095.1"/>
    </source>
</evidence>
<feature type="domain" description="DUF11" evidence="3">
    <location>
        <begin position="130"/>
        <end position="229"/>
    </location>
</feature>
<feature type="domain" description="DUF11" evidence="3">
    <location>
        <begin position="260"/>
        <end position="361"/>
    </location>
</feature>
<feature type="signal peptide" evidence="2">
    <location>
        <begin position="1"/>
        <end position="25"/>
    </location>
</feature>
<evidence type="ECO:0000256" key="2">
    <source>
        <dbReference type="SAM" id="SignalP"/>
    </source>
</evidence>
<name>A0A414J3T6_9FIRM</name>
<dbReference type="EMBL" id="QSKF01000009">
    <property type="protein sequence ID" value="RHE39095.1"/>
    <property type="molecule type" value="Genomic_DNA"/>
</dbReference>
<keyword evidence="2" id="KW-0732">Signal</keyword>
<evidence type="ECO:0000313" key="5">
    <source>
        <dbReference type="Proteomes" id="UP000283745"/>
    </source>
</evidence>
<protein>
    <recommendedName>
        <fullName evidence="3">DUF11 domain-containing protein</fullName>
    </recommendedName>
</protein>
<sequence length="437" mass="47569">MKNRIMRKVAAAGMAVFLVGMSAGSGYMWKEAPVYAAEAVFETDEGQKDGYQIDVLTDEMQNSDVDIIMDETELPNEEEILDEAELPCNALPQTESEDSEEISDNLSSENENADSFSDSSGDTDTNLQADLSLSVQSEDDTVKAGSDLVYTITAENTGGCDLKDLRISYNFSENGLSGEWSEGAEDAVGNTAYIEKLEMSATKTLYLTVHLPEERTTAVSLKLTATAGKISAENETEETEEIVKNTELVTQIQALQAAFEVAKTADRSMAVPGDEIRFLICIRNTGERTLHSIVTTERFQLGNVPVKFLEKTGVKLNKAKTKARIEQIAPGEAFGLEAVVTLPESLEDQNLVNEVSVTTLETGEQTKIAQSEIQVKASEEAKQEETTSDIDGATGSEQAESMPASTHPKTGDPYQPLLWLFMIPGSVLAVGWLRSRM</sequence>
<gene>
    <name evidence="4" type="ORF">DW740_12235</name>
</gene>
<feature type="chain" id="PRO_5038545832" description="DUF11 domain-containing protein" evidence="2">
    <location>
        <begin position="26"/>
        <end position="437"/>
    </location>
</feature>
<accession>A0A414J3T6</accession>
<feature type="region of interest" description="Disordered" evidence="1">
    <location>
        <begin position="376"/>
        <end position="410"/>
    </location>
</feature>
<evidence type="ECO:0000256" key="1">
    <source>
        <dbReference type="SAM" id="MobiDB-lite"/>
    </source>
</evidence>
<dbReference type="Pfam" id="PF01345">
    <property type="entry name" value="DUF11"/>
    <property type="match status" value="2"/>
</dbReference>
<dbReference type="RefSeq" id="WP_015541953.1">
    <property type="nucleotide sequence ID" value="NZ_CABJFK010000009.1"/>
</dbReference>
<feature type="region of interest" description="Disordered" evidence="1">
    <location>
        <begin position="92"/>
        <end position="126"/>
    </location>
</feature>
<dbReference type="AlphaFoldDB" id="A0A414J3T6"/>
<feature type="compositionally biased region" description="Low complexity" evidence="1">
    <location>
        <begin position="114"/>
        <end position="125"/>
    </location>
</feature>
<feature type="compositionally biased region" description="Polar residues" evidence="1">
    <location>
        <begin position="395"/>
        <end position="408"/>
    </location>
</feature>
<dbReference type="Proteomes" id="UP000283745">
    <property type="component" value="Unassembled WGS sequence"/>
</dbReference>
<reference evidence="4 5" key="1">
    <citation type="submission" date="2018-08" db="EMBL/GenBank/DDBJ databases">
        <title>A genome reference for cultivated species of the human gut microbiota.</title>
        <authorList>
            <person name="Zou Y."/>
            <person name="Xue W."/>
            <person name="Luo G."/>
        </authorList>
    </citation>
    <scope>NUCLEOTIDE SEQUENCE [LARGE SCALE GENOMIC DNA]</scope>
    <source>
        <strain evidence="4 5">AM28-23</strain>
    </source>
</reference>
<comment type="caution">
    <text evidence="4">The sequence shown here is derived from an EMBL/GenBank/DDBJ whole genome shotgun (WGS) entry which is preliminary data.</text>
</comment>
<evidence type="ECO:0000259" key="3">
    <source>
        <dbReference type="Pfam" id="PF01345"/>
    </source>
</evidence>
<dbReference type="InterPro" id="IPR001434">
    <property type="entry name" value="OmcB-like_DUF11"/>
</dbReference>
<proteinExistence type="predicted"/>